<dbReference type="Proteomes" id="UP001212602">
    <property type="component" value="Unassembled WGS sequence"/>
</dbReference>
<dbReference type="InterPro" id="IPR045851">
    <property type="entry name" value="AMP-bd_C_sf"/>
</dbReference>
<reference evidence="3" key="1">
    <citation type="submission" date="2023-01" db="EMBL/GenBank/DDBJ databases">
        <title>Xenophilus mangrovi sp. nov., isolated from soil of Mangrove nature reserve.</title>
        <authorList>
            <person name="Xu S."/>
            <person name="Liu Z."/>
            <person name="Xu Y."/>
        </authorList>
    </citation>
    <scope>NUCLEOTIDE SEQUENCE</scope>
    <source>
        <strain evidence="3">YW8</strain>
    </source>
</reference>
<evidence type="ECO:0000259" key="1">
    <source>
        <dbReference type="Pfam" id="PF00501"/>
    </source>
</evidence>
<dbReference type="InterPro" id="IPR020845">
    <property type="entry name" value="AMP-binding_CS"/>
</dbReference>
<dbReference type="RefSeq" id="WP_271426578.1">
    <property type="nucleotide sequence ID" value="NZ_JAQIPB010000001.1"/>
</dbReference>
<sequence length="521" mass="56087">MSNALPIPSSSPFCAVADLVRDQARERPDSVALVCGLQRSTYAQLDALVERIALGLQREGLRAGDIVAICAATSIPYVAAFLATVRAGLVVAPLPPTTTPESLAAMVQDGPARLVFADESTLALIRDAGLSDLCIQLGEGIGSLGAWLPAADARARPVTIEAQWPFNIIYSSGTTGAPKGIVQSHERRASQVARRQLLGFTADAVTLLATPLYSNTTLVALFPALAGGGTVVLMPKFDASRYLELAQDEGATHTMLVPVQYQRILAEPHFDVFDLSRFRMKLCAGAPFSAQLKRDAIQRWPGGLLEFYGTTEGGGSCTLEAHRHPDKLHTVGRPAGGSEFHIIDEHDQILPAGEPGEIVGRSDTMMEGYHGHAGKEGLDWFDAQGRRFLRSGDIGYFDADGFLVLVDRKKDMIISGGFNVYPSDLELQLRRHPQVQDAAVVGVPSDRWGETPVAFVVPPAGARPDAHEILKWCNTQLGKTQRLADLQLVAQLPRSPVGKVLKRELRAMYVGATAAPPRPGW</sequence>
<evidence type="ECO:0000313" key="3">
    <source>
        <dbReference type="EMBL" id="MDA7415319.1"/>
    </source>
</evidence>
<feature type="domain" description="AMP-dependent synthetase/ligase" evidence="1">
    <location>
        <begin position="21"/>
        <end position="370"/>
    </location>
</feature>
<accession>A0AAE3N8P2</accession>
<dbReference type="PROSITE" id="PS00455">
    <property type="entry name" value="AMP_BINDING"/>
    <property type="match status" value="1"/>
</dbReference>
<evidence type="ECO:0000313" key="4">
    <source>
        <dbReference type="Proteomes" id="UP001212602"/>
    </source>
</evidence>
<dbReference type="EMBL" id="JAQIPB010000001">
    <property type="protein sequence ID" value="MDA7415319.1"/>
    <property type="molecule type" value="Genomic_DNA"/>
</dbReference>
<dbReference type="PANTHER" id="PTHR24096:SF267">
    <property type="entry name" value="MALONATE--COA LIGASE ACSF3, MITOCHONDRIAL"/>
    <property type="match status" value="1"/>
</dbReference>
<dbReference type="PANTHER" id="PTHR24096">
    <property type="entry name" value="LONG-CHAIN-FATTY-ACID--COA LIGASE"/>
    <property type="match status" value="1"/>
</dbReference>
<proteinExistence type="predicted"/>
<gene>
    <name evidence="3" type="ORF">PGB34_02990</name>
</gene>
<dbReference type="Pfam" id="PF13193">
    <property type="entry name" value="AMP-binding_C"/>
    <property type="match status" value="1"/>
</dbReference>
<dbReference type="Gene3D" id="3.30.300.30">
    <property type="match status" value="1"/>
</dbReference>
<protein>
    <submittedName>
        <fullName evidence="3">Class I adenylate-forming enzyme family protein</fullName>
    </submittedName>
</protein>
<dbReference type="Gene3D" id="3.40.50.12780">
    <property type="entry name" value="N-terminal domain of ligase-like"/>
    <property type="match status" value="1"/>
</dbReference>
<dbReference type="Pfam" id="PF00501">
    <property type="entry name" value="AMP-binding"/>
    <property type="match status" value="1"/>
</dbReference>
<dbReference type="SUPFAM" id="SSF56801">
    <property type="entry name" value="Acetyl-CoA synthetase-like"/>
    <property type="match status" value="1"/>
</dbReference>
<dbReference type="InterPro" id="IPR042099">
    <property type="entry name" value="ANL_N_sf"/>
</dbReference>
<dbReference type="GO" id="GO:0016405">
    <property type="term" value="F:CoA-ligase activity"/>
    <property type="evidence" value="ECO:0007669"/>
    <property type="project" value="TreeGrafter"/>
</dbReference>
<keyword evidence="4" id="KW-1185">Reference proteome</keyword>
<feature type="domain" description="AMP-binding enzyme C-terminal" evidence="2">
    <location>
        <begin position="426"/>
        <end position="499"/>
    </location>
</feature>
<dbReference type="AlphaFoldDB" id="A0AAE3N8P2"/>
<name>A0AAE3N8P2_9BURK</name>
<dbReference type="InterPro" id="IPR025110">
    <property type="entry name" value="AMP-bd_C"/>
</dbReference>
<dbReference type="InterPro" id="IPR000873">
    <property type="entry name" value="AMP-dep_synth/lig_dom"/>
</dbReference>
<organism evidence="3 4">
    <name type="scientific">Xenophilus arseniciresistens</name>
    <dbReference type="NCBI Taxonomy" id="1283306"/>
    <lineage>
        <taxon>Bacteria</taxon>
        <taxon>Pseudomonadati</taxon>
        <taxon>Pseudomonadota</taxon>
        <taxon>Betaproteobacteria</taxon>
        <taxon>Burkholderiales</taxon>
        <taxon>Comamonadaceae</taxon>
        <taxon>Xenophilus</taxon>
    </lineage>
</organism>
<comment type="caution">
    <text evidence="3">The sequence shown here is derived from an EMBL/GenBank/DDBJ whole genome shotgun (WGS) entry which is preliminary data.</text>
</comment>
<evidence type="ECO:0000259" key="2">
    <source>
        <dbReference type="Pfam" id="PF13193"/>
    </source>
</evidence>